<dbReference type="KEGG" id="dmm:dnm_080080"/>
<dbReference type="EMBL" id="CP061800">
    <property type="protein sequence ID" value="QTA91935.1"/>
    <property type="molecule type" value="Genomic_DNA"/>
</dbReference>
<proteinExistence type="predicted"/>
<gene>
    <name evidence="2" type="ORF">dnm_080080</name>
</gene>
<keyword evidence="3" id="KW-1185">Reference proteome</keyword>
<evidence type="ECO:0000313" key="3">
    <source>
        <dbReference type="Proteomes" id="UP000663722"/>
    </source>
</evidence>
<evidence type="ECO:0000256" key="1">
    <source>
        <dbReference type="SAM" id="MobiDB-lite"/>
    </source>
</evidence>
<accession>A0A975GSD2</accession>
<dbReference type="AlphaFoldDB" id="A0A975GSD2"/>
<dbReference type="Proteomes" id="UP000663722">
    <property type="component" value="Chromosome"/>
</dbReference>
<reference evidence="2" key="1">
    <citation type="journal article" date="2021" name="Microb. Physiol.">
        <title>Proteogenomic Insights into the Physiology of Marine, Sulfate-Reducing, Filamentous Desulfonema limicola and Desulfonema magnum.</title>
        <authorList>
            <person name="Schnaars V."/>
            <person name="Wohlbrand L."/>
            <person name="Scheve S."/>
            <person name="Hinrichs C."/>
            <person name="Reinhardt R."/>
            <person name="Rabus R."/>
        </authorList>
    </citation>
    <scope>NUCLEOTIDE SEQUENCE</scope>
    <source>
        <strain evidence="2">4be13</strain>
    </source>
</reference>
<sequence>MFQRRIFRNAISHGTAITGNALQGRHKYLSKSFLYIFFSVKGGETRVFPSRAAGHSGEKKPGFFTGQISKTYG</sequence>
<protein>
    <submittedName>
        <fullName evidence="2">Uncharacterized protein</fullName>
    </submittedName>
</protein>
<evidence type="ECO:0000313" key="2">
    <source>
        <dbReference type="EMBL" id="QTA91935.1"/>
    </source>
</evidence>
<feature type="region of interest" description="Disordered" evidence="1">
    <location>
        <begin position="50"/>
        <end position="73"/>
    </location>
</feature>
<organism evidence="2 3">
    <name type="scientific">Desulfonema magnum</name>
    <dbReference type="NCBI Taxonomy" id="45655"/>
    <lineage>
        <taxon>Bacteria</taxon>
        <taxon>Pseudomonadati</taxon>
        <taxon>Thermodesulfobacteriota</taxon>
        <taxon>Desulfobacteria</taxon>
        <taxon>Desulfobacterales</taxon>
        <taxon>Desulfococcaceae</taxon>
        <taxon>Desulfonema</taxon>
    </lineage>
</organism>
<name>A0A975GSD2_9BACT</name>